<keyword evidence="3" id="KW-1185">Reference proteome</keyword>
<dbReference type="EMBL" id="CP031124">
    <property type="protein sequence ID" value="AXF86752.1"/>
    <property type="molecule type" value="Genomic_DNA"/>
</dbReference>
<protein>
    <recommendedName>
        <fullName evidence="4">Phage portal protein</fullName>
    </recommendedName>
</protein>
<name>A0A345DEG4_9BURK</name>
<dbReference type="OrthoDB" id="5912656at2"/>
<evidence type="ECO:0000313" key="3">
    <source>
        <dbReference type="Proteomes" id="UP000252182"/>
    </source>
</evidence>
<dbReference type="RefSeq" id="WP_114563796.1">
    <property type="nucleotide sequence ID" value="NZ_CP031124.1"/>
</dbReference>
<dbReference type="Proteomes" id="UP000252182">
    <property type="component" value="Chromosome"/>
</dbReference>
<accession>A0A345DEG4</accession>
<evidence type="ECO:0000313" key="2">
    <source>
        <dbReference type="EMBL" id="AXF86752.1"/>
    </source>
</evidence>
<feature type="compositionally biased region" description="Low complexity" evidence="1">
    <location>
        <begin position="16"/>
        <end position="29"/>
    </location>
</feature>
<proteinExistence type="predicted"/>
<gene>
    <name evidence="2" type="ORF">DTO96_102508</name>
</gene>
<organism evidence="2 3">
    <name type="scientific">Ephemeroptericola cinctiostellae</name>
    <dbReference type="NCBI Taxonomy" id="2268024"/>
    <lineage>
        <taxon>Bacteria</taxon>
        <taxon>Pseudomonadati</taxon>
        <taxon>Pseudomonadota</taxon>
        <taxon>Betaproteobacteria</taxon>
        <taxon>Burkholderiales</taxon>
        <taxon>Burkholderiaceae</taxon>
        <taxon>Ephemeroptericola</taxon>
    </lineage>
</organism>
<feature type="region of interest" description="Disordered" evidence="1">
    <location>
        <begin position="14"/>
        <end position="46"/>
    </location>
</feature>
<dbReference type="KEGG" id="hyf:DTO96_102508"/>
<dbReference type="AlphaFoldDB" id="A0A345DEG4"/>
<evidence type="ECO:0008006" key="4">
    <source>
        <dbReference type="Google" id="ProtNLM"/>
    </source>
</evidence>
<reference evidence="3" key="1">
    <citation type="submission" date="2018-07" db="EMBL/GenBank/DDBJ databases">
        <authorList>
            <person name="Kim H."/>
        </authorList>
    </citation>
    <scope>NUCLEOTIDE SEQUENCE [LARGE SCALE GENOMIC DNA]</scope>
    <source>
        <strain evidence="3">F02</strain>
    </source>
</reference>
<sequence>MNLIPQVLRNFFGVRSSDPTSASPSDAASGGMGQSTEQGRRPTPENQTRALYSALTIDYTLRATINDIRTMDRADGRVKRIHARVARDVTRGGLVMLQSDPDSKVAKEWGAFVKRLQLDNSAKLRSDARGLLMEGNLPLQWVIDADLKSVVACVRMPTETMRANVGVHGRFDDVRAAYSQMDLNTGMDLCSFPLWQLTMARLDPDNFDDMMSMGRPFIDASREVWRKLRMTDTDLVIRRKHRSPLRLSHILENATEEELGRYQAGIELNKDLITTDFYSNKKGAVTAVQGDASLGDVQDVLYLLDTFFAGTALPKGMMGYTDGMARDILEDLKRDYFDEVDQLQDILSWVYNQGFRLHLLLRGINPDAESYALTFKERRTETLSQTTDRALKLKAVGLPQSMVWEELGYNPASVEERRTADAANYDPYPDATQAAKVKITPGNAPKGDSATSVSNP</sequence>
<evidence type="ECO:0000256" key="1">
    <source>
        <dbReference type="SAM" id="MobiDB-lite"/>
    </source>
</evidence>